<protein>
    <submittedName>
        <fullName evidence="2">GNAT family N-acetyltransferase</fullName>
    </submittedName>
</protein>
<dbReference type="Pfam" id="PF13302">
    <property type="entry name" value="Acetyltransf_3"/>
    <property type="match status" value="1"/>
</dbReference>
<dbReference type="EMBL" id="JAMQAW010000041">
    <property type="protein sequence ID" value="MCM2392575.1"/>
    <property type="molecule type" value="Genomic_DNA"/>
</dbReference>
<dbReference type="RefSeq" id="WP_250922896.1">
    <property type="nucleotide sequence ID" value="NZ_JAMQAW010000041.1"/>
</dbReference>
<gene>
    <name evidence="2" type="ORF">NBG84_30555</name>
</gene>
<proteinExistence type="predicted"/>
<evidence type="ECO:0000313" key="2">
    <source>
        <dbReference type="EMBL" id="MCM2392575.1"/>
    </source>
</evidence>
<sequence length="185" mass="20008">MYPVNRGSARLILRECQIGDVEAVYAIYGDAEVTRHLSFEPRSKDDVDAIVTRGIAAATVTPRSEYALAVVERDSNALVGVGRLALDPHQQSACTFGFALRADVWGKGFGRETVDLLLGLAFEELALHRVWGARSPLNSASASTMAAAGMVEEGTIRGHIQKSGVWRDSVVHAILDHEWVGAPRP</sequence>
<feature type="domain" description="N-acetyltransferase" evidence="1">
    <location>
        <begin position="11"/>
        <end position="171"/>
    </location>
</feature>
<dbReference type="Proteomes" id="UP001431429">
    <property type="component" value="Unassembled WGS sequence"/>
</dbReference>
<name>A0ABT0UY51_9ACTN</name>
<keyword evidence="3" id="KW-1185">Reference proteome</keyword>
<accession>A0ABT0UY51</accession>
<comment type="caution">
    <text evidence="2">The sequence shown here is derived from an EMBL/GenBank/DDBJ whole genome shotgun (WGS) entry which is preliminary data.</text>
</comment>
<organism evidence="2 3">
    <name type="scientific">Streptomyces albipurpureus</name>
    <dbReference type="NCBI Taxonomy" id="2897419"/>
    <lineage>
        <taxon>Bacteria</taxon>
        <taxon>Bacillati</taxon>
        <taxon>Actinomycetota</taxon>
        <taxon>Actinomycetes</taxon>
        <taxon>Kitasatosporales</taxon>
        <taxon>Streptomycetaceae</taxon>
        <taxon>Streptomyces</taxon>
    </lineage>
</organism>
<evidence type="ECO:0000313" key="3">
    <source>
        <dbReference type="Proteomes" id="UP001431429"/>
    </source>
</evidence>
<dbReference type="SUPFAM" id="SSF55729">
    <property type="entry name" value="Acyl-CoA N-acyltransferases (Nat)"/>
    <property type="match status" value="1"/>
</dbReference>
<dbReference type="PANTHER" id="PTHR43792">
    <property type="entry name" value="GNAT FAMILY, PUTATIVE (AFU_ORTHOLOGUE AFUA_3G00765)-RELATED-RELATED"/>
    <property type="match status" value="1"/>
</dbReference>
<dbReference type="InterPro" id="IPR000182">
    <property type="entry name" value="GNAT_dom"/>
</dbReference>
<evidence type="ECO:0000259" key="1">
    <source>
        <dbReference type="PROSITE" id="PS51186"/>
    </source>
</evidence>
<dbReference type="Gene3D" id="3.40.630.30">
    <property type="match status" value="1"/>
</dbReference>
<dbReference type="InterPro" id="IPR051531">
    <property type="entry name" value="N-acetyltransferase"/>
</dbReference>
<reference evidence="2" key="1">
    <citation type="submission" date="2022-06" db="EMBL/GenBank/DDBJ databases">
        <title>Genome public.</title>
        <authorList>
            <person name="Sun Q."/>
        </authorList>
    </citation>
    <scope>NUCLEOTIDE SEQUENCE</scope>
    <source>
        <strain evidence="2">CWNU-1</strain>
    </source>
</reference>
<dbReference type="PROSITE" id="PS51186">
    <property type="entry name" value="GNAT"/>
    <property type="match status" value="1"/>
</dbReference>
<dbReference type="InterPro" id="IPR016181">
    <property type="entry name" value="Acyl_CoA_acyltransferase"/>
</dbReference>